<feature type="DNA-binding region" description="OmpR/PhoB-type" evidence="7">
    <location>
        <begin position="141"/>
        <end position="239"/>
    </location>
</feature>
<gene>
    <name evidence="10" type="ORF">GCM10007350_19690</name>
</gene>
<proteinExistence type="predicted"/>
<evidence type="ECO:0000259" key="9">
    <source>
        <dbReference type="PROSITE" id="PS51755"/>
    </source>
</evidence>
<evidence type="ECO:0000256" key="5">
    <source>
        <dbReference type="ARBA" id="ARBA00023163"/>
    </source>
</evidence>
<dbReference type="InterPro" id="IPR039420">
    <property type="entry name" value="WalR-like"/>
</dbReference>
<evidence type="ECO:0000259" key="8">
    <source>
        <dbReference type="PROSITE" id="PS50110"/>
    </source>
</evidence>
<dbReference type="Gene3D" id="6.10.250.690">
    <property type="match status" value="1"/>
</dbReference>
<dbReference type="SUPFAM" id="SSF52172">
    <property type="entry name" value="CheY-like"/>
    <property type="match status" value="1"/>
</dbReference>
<dbReference type="EMBL" id="BMYO01000005">
    <property type="protein sequence ID" value="GHD63047.1"/>
    <property type="molecule type" value="Genomic_DNA"/>
</dbReference>
<dbReference type="RefSeq" id="WP_189460327.1">
    <property type="nucleotide sequence ID" value="NZ_BMYO01000005.1"/>
</dbReference>
<keyword evidence="11" id="KW-1185">Reference proteome</keyword>
<dbReference type="PROSITE" id="PS51755">
    <property type="entry name" value="OMPR_PHOB"/>
    <property type="match status" value="1"/>
</dbReference>
<dbReference type="Gene3D" id="1.10.10.10">
    <property type="entry name" value="Winged helix-like DNA-binding domain superfamily/Winged helix DNA-binding domain"/>
    <property type="match status" value="1"/>
</dbReference>
<feature type="modified residue" description="4-aspartylphosphate" evidence="6">
    <location>
        <position position="62"/>
    </location>
</feature>
<keyword evidence="4 7" id="KW-0238">DNA-binding</keyword>
<keyword evidence="2" id="KW-0902">Two-component regulatory system</keyword>
<dbReference type="PANTHER" id="PTHR48111">
    <property type="entry name" value="REGULATOR OF RPOS"/>
    <property type="match status" value="1"/>
</dbReference>
<evidence type="ECO:0000256" key="2">
    <source>
        <dbReference type="ARBA" id="ARBA00023012"/>
    </source>
</evidence>
<feature type="domain" description="OmpR/PhoB-type" evidence="9">
    <location>
        <begin position="141"/>
        <end position="239"/>
    </location>
</feature>
<keyword evidence="1 6" id="KW-0597">Phosphoprotein</keyword>
<comment type="caution">
    <text evidence="10">The sequence shown here is derived from an EMBL/GenBank/DDBJ whole genome shotgun (WGS) entry which is preliminary data.</text>
</comment>
<dbReference type="InterPro" id="IPR036388">
    <property type="entry name" value="WH-like_DNA-bd_sf"/>
</dbReference>
<keyword evidence="5" id="KW-0804">Transcription</keyword>
<dbReference type="GO" id="GO:0003677">
    <property type="term" value="F:DNA binding"/>
    <property type="evidence" value="ECO:0007669"/>
    <property type="project" value="UniProtKB-KW"/>
</dbReference>
<dbReference type="SMART" id="SM00448">
    <property type="entry name" value="REC"/>
    <property type="match status" value="1"/>
</dbReference>
<dbReference type="CDD" id="cd00383">
    <property type="entry name" value="trans_reg_C"/>
    <property type="match status" value="1"/>
</dbReference>
<accession>A0ABQ3H1L3</accession>
<dbReference type="Pfam" id="PF00486">
    <property type="entry name" value="Trans_reg_C"/>
    <property type="match status" value="1"/>
</dbReference>
<evidence type="ECO:0000256" key="1">
    <source>
        <dbReference type="ARBA" id="ARBA00022553"/>
    </source>
</evidence>
<dbReference type="InterPro" id="IPR011006">
    <property type="entry name" value="CheY-like_superfamily"/>
</dbReference>
<evidence type="ECO:0000256" key="6">
    <source>
        <dbReference type="PROSITE-ProRule" id="PRU00169"/>
    </source>
</evidence>
<dbReference type="SMART" id="SM00862">
    <property type="entry name" value="Trans_reg_C"/>
    <property type="match status" value="1"/>
</dbReference>
<evidence type="ECO:0000313" key="11">
    <source>
        <dbReference type="Proteomes" id="UP000604737"/>
    </source>
</evidence>
<feature type="domain" description="Response regulatory" evidence="8">
    <location>
        <begin position="13"/>
        <end position="126"/>
    </location>
</feature>
<dbReference type="InterPro" id="IPR016032">
    <property type="entry name" value="Sig_transdc_resp-reg_C-effctor"/>
</dbReference>
<dbReference type="Proteomes" id="UP000604737">
    <property type="component" value="Unassembled WGS sequence"/>
</dbReference>
<dbReference type="PROSITE" id="PS50110">
    <property type="entry name" value="RESPONSE_REGULATORY"/>
    <property type="match status" value="1"/>
</dbReference>
<dbReference type="SUPFAM" id="SSF46894">
    <property type="entry name" value="C-terminal effector domain of the bipartite response regulators"/>
    <property type="match status" value="1"/>
</dbReference>
<dbReference type="PANTHER" id="PTHR48111:SF4">
    <property type="entry name" value="DNA-BINDING DUAL TRANSCRIPTIONAL REGULATOR OMPR"/>
    <property type="match status" value="1"/>
</dbReference>
<dbReference type="InterPro" id="IPR001789">
    <property type="entry name" value="Sig_transdc_resp-reg_receiver"/>
</dbReference>
<reference evidence="11" key="1">
    <citation type="journal article" date="2019" name="Int. J. Syst. Evol. Microbiol.">
        <title>The Global Catalogue of Microorganisms (GCM) 10K type strain sequencing project: providing services to taxonomists for standard genome sequencing and annotation.</title>
        <authorList>
            <consortium name="The Broad Institute Genomics Platform"/>
            <consortium name="The Broad Institute Genome Sequencing Center for Infectious Disease"/>
            <person name="Wu L."/>
            <person name="Ma J."/>
        </authorList>
    </citation>
    <scope>NUCLEOTIDE SEQUENCE [LARGE SCALE GENOMIC DNA]</scope>
    <source>
        <strain evidence="11">KCTC 23701</strain>
    </source>
</reference>
<evidence type="ECO:0000313" key="10">
    <source>
        <dbReference type="EMBL" id="GHD63047.1"/>
    </source>
</evidence>
<evidence type="ECO:0000256" key="4">
    <source>
        <dbReference type="ARBA" id="ARBA00023125"/>
    </source>
</evidence>
<name>A0ABQ3H1L3_9NEIS</name>
<protein>
    <submittedName>
        <fullName evidence="10">DNA-binding response regulator</fullName>
    </submittedName>
</protein>
<evidence type="ECO:0000256" key="7">
    <source>
        <dbReference type="PROSITE-ProRule" id="PRU01091"/>
    </source>
</evidence>
<dbReference type="Pfam" id="PF00072">
    <property type="entry name" value="Response_reg"/>
    <property type="match status" value="1"/>
</dbReference>
<evidence type="ECO:0000256" key="3">
    <source>
        <dbReference type="ARBA" id="ARBA00023015"/>
    </source>
</evidence>
<organism evidence="10 11">
    <name type="scientific">Jeongeupia chitinilytica</name>
    <dbReference type="NCBI Taxonomy" id="1041641"/>
    <lineage>
        <taxon>Bacteria</taxon>
        <taxon>Pseudomonadati</taxon>
        <taxon>Pseudomonadota</taxon>
        <taxon>Betaproteobacteria</taxon>
        <taxon>Neisseriales</taxon>
        <taxon>Chitinibacteraceae</taxon>
        <taxon>Jeongeupia</taxon>
    </lineage>
</organism>
<dbReference type="Gene3D" id="3.40.50.2300">
    <property type="match status" value="1"/>
</dbReference>
<keyword evidence="3" id="KW-0805">Transcription regulation</keyword>
<dbReference type="InterPro" id="IPR001867">
    <property type="entry name" value="OmpR/PhoB-type_DNA-bd"/>
</dbReference>
<sequence>MDLQAHHAARAANILLIDDDVEIRELLTEYLGRAGFGVRALADGSTLLNVLKQDVIDLVVLDIMLPGHDGFTLCRMIRQFSTVPIIMLTAASDEADKVIGLEFGADDYMAKPFSARELLARIKALLRRNQMLQTPVSGAEPRYLVFGDWKLDVLRRELLHADGSVEPISGTEYALLSLFLRHAHEVLDRDAISEITRNRENNPLDRGVDVQVSRLRQRLRDGQRELVRAVRNQGYMLCADVRREY</sequence>